<gene>
    <name evidence="2" type="ORF">BD410DRAFT_47301</name>
</gene>
<organism evidence="2 3">
    <name type="scientific">Rickenella mellea</name>
    <dbReference type="NCBI Taxonomy" id="50990"/>
    <lineage>
        <taxon>Eukaryota</taxon>
        <taxon>Fungi</taxon>
        <taxon>Dikarya</taxon>
        <taxon>Basidiomycota</taxon>
        <taxon>Agaricomycotina</taxon>
        <taxon>Agaricomycetes</taxon>
        <taxon>Hymenochaetales</taxon>
        <taxon>Rickenellaceae</taxon>
        <taxon>Rickenella</taxon>
    </lineage>
</organism>
<sequence>MRGSTLRWLSSAYGISLKRVDAILRLKGLEEHWKENKSLQTGFLAGMEEMLLAQTRTLSQEASERESKLADKQDEDQGFESTRDRYQRLFWEPVAEHESPVVPSSIERGDEEKRRSREEARAYKSGPFILTGRTRWSPHRPRPGVVYARSGRNENRPMIKFVDVGGKFIDIEDRLRRIGHGEKRVRAFEKRART</sequence>
<reference evidence="2 3" key="1">
    <citation type="submission" date="2018-06" db="EMBL/GenBank/DDBJ databases">
        <title>A transcriptomic atlas of mushroom development highlights an independent origin of complex multicellularity.</title>
        <authorList>
            <consortium name="DOE Joint Genome Institute"/>
            <person name="Krizsan K."/>
            <person name="Almasi E."/>
            <person name="Merenyi Z."/>
            <person name="Sahu N."/>
            <person name="Viragh M."/>
            <person name="Koszo T."/>
            <person name="Mondo S."/>
            <person name="Kiss B."/>
            <person name="Balint B."/>
            <person name="Kues U."/>
            <person name="Barry K."/>
            <person name="Hegedus J.C."/>
            <person name="Henrissat B."/>
            <person name="Johnson J."/>
            <person name="Lipzen A."/>
            <person name="Ohm R."/>
            <person name="Nagy I."/>
            <person name="Pangilinan J."/>
            <person name="Yan J."/>
            <person name="Xiong Y."/>
            <person name="Grigoriev I.V."/>
            <person name="Hibbett D.S."/>
            <person name="Nagy L.G."/>
        </authorList>
    </citation>
    <scope>NUCLEOTIDE SEQUENCE [LARGE SCALE GENOMIC DNA]</scope>
    <source>
        <strain evidence="2 3">SZMC22713</strain>
    </source>
</reference>
<protein>
    <submittedName>
        <fullName evidence="2">Uncharacterized protein</fullName>
    </submittedName>
</protein>
<dbReference type="AlphaFoldDB" id="A0A4R5XGL7"/>
<dbReference type="GO" id="GO:0005763">
    <property type="term" value="C:mitochondrial small ribosomal subunit"/>
    <property type="evidence" value="ECO:0007669"/>
    <property type="project" value="TreeGrafter"/>
</dbReference>
<evidence type="ECO:0000313" key="3">
    <source>
        <dbReference type="Proteomes" id="UP000294933"/>
    </source>
</evidence>
<dbReference type="GO" id="GO:0032543">
    <property type="term" value="P:mitochondrial translation"/>
    <property type="evidence" value="ECO:0007669"/>
    <property type="project" value="TreeGrafter"/>
</dbReference>
<dbReference type="GO" id="GO:0003735">
    <property type="term" value="F:structural constituent of ribosome"/>
    <property type="evidence" value="ECO:0007669"/>
    <property type="project" value="TreeGrafter"/>
</dbReference>
<feature type="region of interest" description="Disordered" evidence="1">
    <location>
        <begin position="99"/>
        <end position="120"/>
    </location>
</feature>
<dbReference type="Proteomes" id="UP000294933">
    <property type="component" value="Unassembled WGS sequence"/>
</dbReference>
<accession>A0A4R5XGL7</accession>
<evidence type="ECO:0000256" key="1">
    <source>
        <dbReference type="SAM" id="MobiDB-lite"/>
    </source>
</evidence>
<keyword evidence="3" id="KW-1185">Reference proteome</keyword>
<evidence type="ECO:0000313" key="2">
    <source>
        <dbReference type="EMBL" id="TDL29942.1"/>
    </source>
</evidence>
<feature type="compositionally biased region" description="Basic and acidic residues" evidence="1">
    <location>
        <begin position="62"/>
        <end position="72"/>
    </location>
</feature>
<dbReference type="VEuPathDB" id="FungiDB:BD410DRAFT_47301"/>
<feature type="compositionally biased region" description="Basic and acidic residues" evidence="1">
    <location>
        <begin position="107"/>
        <end position="120"/>
    </location>
</feature>
<dbReference type="PANTHER" id="PTHR28158">
    <property type="entry name" value="37S RIBOSOMAL PROTEIN S35, MITOCHONDRIAL"/>
    <property type="match status" value="1"/>
</dbReference>
<name>A0A4R5XGL7_9AGAM</name>
<dbReference type="EMBL" id="ML170156">
    <property type="protein sequence ID" value="TDL29942.1"/>
    <property type="molecule type" value="Genomic_DNA"/>
</dbReference>
<proteinExistence type="predicted"/>
<dbReference type="InterPro" id="IPR021036">
    <property type="entry name" value="Ribosomal_mS45"/>
</dbReference>
<dbReference type="Pfam" id="PF12298">
    <property type="entry name" value="Bot1p"/>
    <property type="match status" value="1"/>
</dbReference>
<dbReference type="OrthoDB" id="10052321at2759"/>
<feature type="region of interest" description="Disordered" evidence="1">
    <location>
        <begin position="56"/>
        <end position="79"/>
    </location>
</feature>
<dbReference type="PANTHER" id="PTHR28158:SF1">
    <property type="entry name" value="SMALL RIBOSOMAL SUBUNIT PROTEIN MS45"/>
    <property type="match status" value="1"/>
</dbReference>